<dbReference type="Pfam" id="PF00202">
    <property type="entry name" value="Aminotran_3"/>
    <property type="match status" value="1"/>
</dbReference>
<reference evidence="7" key="1">
    <citation type="submission" date="2017-12" db="EMBL/GenBank/DDBJ databases">
        <title>FDA dAtabase for Regulatory Grade micrObial Sequences (FDA-ARGOS): Supporting development and validation of Infectious Disease Dx tests.</title>
        <authorList>
            <person name="Hoffmann M."/>
            <person name="Allard M."/>
            <person name="Evans P."/>
            <person name="Brown E."/>
            <person name="Tallon L."/>
            <person name="Sadzewicz L."/>
            <person name="Sengamalay N."/>
            <person name="Ott S."/>
            <person name="Godinez A."/>
            <person name="Nagaraj S."/>
            <person name="Vavikolanu K."/>
            <person name="Aluvathingal J."/>
            <person name="Nadendla S."/>
            <person name="Sichtig H."/>
        </authorList>
    </citation>
    <scope>NUCLEOTIDE SEQUENCE [LARGE SCALE GENOMIC DNA]</scope>
    <source>
        <strain evidence="7">FDAARGOS_249</strain>
    </source>
</reference>
<dbReference type="InterPro" id="IPR015422">
    <property type="entry name" value="PyrdxlP-dep_Trfase_small"/>
</dbReference>
<dbReference type="GO" id="GO:0006526">
    <property type="term" value="P:L-arginine biosynthetic process"/>
    <property type="evidence" value="ECO:0007669"/>
    <property type="project" value="UniProtKB-UniRule"/>
</dbReference>
<dbReference type="GO" id="GO:0042802">
    <property type="term" value="F:identical protein binding"/>
    <property type="evidence" value="ECO:0007669"/>
    <property type="project" value="TreeGrafter"/>
</dbReference>
<dbReference type="InterPro" id="IPR004636">
    <property type="entry name" value="AcOrn/SuccOrn_fam"/>
</dbReference>
<dbReference type="EC" id="2.6.1.11" evidence="5"/>
<comment type="subcellular location">
    <subcellularLocation>
        <location evidence="5">Cytoplasm</location>
    </subcellularLocation>
</comment>
<feature type="binding site" evidence="5">
    <location>
        <begin position="228"/>
        <end position="231"/>
    </location>
    <ligand>
        <name>pyridoxal 5'-phosphate</name>
        <dbReference type="ChEBI" id="CHEBI:597326"/>
    </ligand>
</feature>
<dbReference type="InterPro" id="IPR049704">
    <property type="entry name" value="Aminotrans_3_PPA_site"/>
</dbReference>
<evidence type="ECO:0000256" key="4">
    <source>
        <dbReference type="ARBA" id="ARBA00022898"/>
    </source>
</evidence>
<dbReference type="SUPFAM" id="SSF53383">
    <property type="entry name" value="PLP-dependent transferases"/>
    <property type="match status" value="1"/>
</dbReference>
<evidence type="ECO:0000256" key="3">
    <source>
        <dbReference type="ARBA" id="ARBA00022679"/>
    </source>
</evidence>
<dbReference type="GO" id="GO:0003992">
    <property type="term" value="F:N2-acetyl-L-ornithine:2-oxoglutarate 5-aminotransferase activity"/>
    <property type="evidence" value="ECO:0007669"/>
    <property type="project" value="UniProtKB-UniRule"/>
</dbReference>
<keyword evidence="1 5" id="KW-0032">Aminotransferase</keyword>
<dbReference type="InterPro" id="IPR050103">
    <property type="entry name" value="Class-III_PLP-dep_AT"/>
</dbReference>
<keyword evidence="5" id="KW-0055">Arginine biosynthesis</keyword>
<comment type="subunit">
    <text evidence="5">Homodimer.</text>
</comment>
<protein>
    <recommendedName>
        <fullName evidence="5">Acetylornithine aminotransferase</fullName>
        <shortName evidence="5">ACOAT</shortName>
        <ecNumber evidence="5">2.6.1.11</ecNumber>
    </recommendedName>
</protein>
<dbReference type="HAMAP" id="MF_01107">
    <property type="entry name" value="ArgD_aminotrans_3"/>
    <property type="match status" value="1"/>
</dbReference>
<comment type="miscellaneous">
    <text evidence="5">May also have succinyldiaminopimelate aminotransferase activity, thus carrying out the corresponding step in lysine biosynthesis.</text>
</comment>
<dbReference type="Proteomes" id="UP000192813">
    <property type="component" value="Unassembled WGS sequence"/>
</dbReference>
<evidence type="ECO:0000313" key="6">
    <source>
        <dbReference type="EMBL" id="PNL90750.1"/>
    </source>
</evidence>
<evidence type="ECO:0000256" key="5">
    <source>
        <dbReference type="HAMAP-Rule" id="MF_01107"/>
    </source>
</evidence>
<feature type="binding site" evidence="5">
    <location>
        <position position="285"/>
    </location>
    <ligand>
        <name>N(2)-acetyl-L-ornithine</name>
        <dbReference type="ChEBI" id="CHEBI:57805"/>
    </ligand>
</feature>
<comment type="cofactor">
    <cofactor evidence="5">
        <name>pyridoxal 5'-phosphate</name>
        <dbReference type="ChEBI" id="CHEBI:597326"/>
    </cofactor>
    <text evidence="5">Binds 1 pyridoxal phosphate per subunit.</text>
</comment>
<dbReference type="Gene3D" id="3.90.1150.10">
    <property type="entry name" value="Aspartate Aminotransferase, domain 1"/>
    <property type="match status" value="1"/>
</dbReference>
<keyword evidence="5" id="KW-0963">Cytoplasm</keyword>
<dbReference type="PANTHER" id="PTHR11986">
    <property type="entry name" value="AMINOTRANSFERASE CLASS III"/>
    <property type="match status" value="1"/>
</dbReference>
<sequence length="399" mass="43000">MTTQNLNTQELIALGQEVTMHTFNRQETVLVKGQGATIEDLNGKKYIDFISGIACNVLGHADQGFVEYISKQAGNLIHVSNLFWNENGIKLAETLSQVSNLDKTFFANSGTEANEAAIKLARKWGTETKEPDAFEIISMNQSFHGRTLASLTATGQEDMHTAFKPLPVGFKYVDFNDVNALKKAVNKNTCAILLEVIQGEGGVNAITPEFMSAINTLQKQENVLVIVDEIQTGIGRTGTMFAFQQTALSPDIITLAKGLGGGIPIGAVVAKDRVADHFQPGDHGTTFGGNPLATAAGNYILSAIDNQELLKNVKVISAYIKDQVQSWQSPIIEEVRGQGFLIGLKVTKPVAQVIAAAADQGLLVTSAKDNVIRLLPPLNVTKDVVDQALAKLKTALERE</sequence>
<dbReference type="CDD" id="cd00610">
    <property type="entry name" value="OAT_like"/>
    <property type="match status" value="1"/>
</dbReference>
<accession>A0A2J9PL92</accession>
<dbReference type="NCBIfam" id="NF002325">
    <property type="entry name" value="PRK01278.1"/>
    <property type="match status" value="1"/>
</dbReference>
<dbReference type="InterPro" id="IPR015421">
    <property type="entry name" value="PyrdxlP-dep_Trfase_major"/>
</dbReference>
<feature type="modified residue" description="N6-(pyridoxal phosphate)lysine" evidence="5">
    <location>
        <position position="257"/>
    </location>
</feature>
<dbReference type="PIRSF" id="PIRSF000521">
    <property type="entry name" value="Transaminase_4ab_Lys_Orn"/>
    <property type="match status" value="1"/>
</dbReference>
<evidence type="ECO:0000256" key="2">
    <source>
        <dbReference type="ARBA" id="ARBA00022605"/>
    </source>
</evidence>
<proteinExistence type="inferred from homology"/>
<gene>
    <name evidence="5" type="primary">argD</name>
    <name evidence="6" type="ORF">A6J77_000110</name>
</gene>
<dbReference type="AlphaFoldDB" id="A0A2J9PL92"/>
<dbReference type="FunFam" id="3.40.640.10:FF:000004">
    <property type="entry name" value="Acetylornithine aminotransferase"/>
    <property type="match status" value="1"/>
</dbReference>
<dbReference type="Gene3D" id="3.40.640.10">
    <property type="entry name" value="Type I PLP-dependent aspartate aminotransferase-like (Major domain)"/>
    <property type="match status" value="1"/>
</dbReference>
<dbReference type="PROSITE" id="PS00600">
    <property type="entry name" value="AA_TRANSFER_CLASS_3"/>
    <property type="match status" value="1"/>
</dbReference>
<feature type="binding site" evidence="5">
    <location>
        <position position="146"/>
    </location>
    <ligand>
        <name>N(2)-acetyl-L-ornithine</name>
        <dbReference type="ChEBI" id="CHEBI:57805"/>
    </ligand>
</feature>
<feature type="binding site" evidence="5">
    <location>
        <begin position="110"/>
        <end position="111"/>
    </location>
    <ligand>
        <name>pyridoxal 5'-phosphate</name>
        <dbReference type="ChEBI" id="CHEBI:597326"/>
    </ligand>
</feature>
<keyword evidence="3 5" id="KW-0808">Transferase</keyword>
<dbReference type="UniPathway" id="UPA00068">
    <property type="reaction ID" value="UER00109"/>
</dbReference>
<dbReference type="InterPro" id="IPR005814">
    <property type="entry name" value="Aminotrans_3"/>
</dbReference>
<evidence type="ECO:0000313" key="7">
    <source>
        <dbReference type="Proteomes" id="UP000192813"/>
    </source>
</evidence>
<organism evidence="6 7">
    <name type="scientific">Aerococcus viridans</name>
    <dbReference type="NCBI Taxonomy" id="1377"/>
    <lineage>
        <taxon>Bacteria</taxon>
        <taxon>Bacillati</taxon>
        <taxon>Bacillota</taxon>
        <taxon>Bacilli</taxon>
        <taxon>Lactobacillales</taxon>
        <taxon>Aerococcaceae</taxon>
        <taxon>Aerococcus</taxon>
    </lineage>
</organism>
<dbReference type="NCBIfam" id="NF002874">
    <property type="entry name" value="PRK03244.1"/>
    <property type="match status" value="1"/>
</dbReference>
<dbReference type="EMBL" id="NBTM02000001">
    <property type="protein sequence ID" value="PNL90750.1"/>
    <property type="molecule type" value="Genomic_DNA"/>
</dbReference>
<feature type="binding site" evidence="5">
    <location>
        <position position="143"/>
    </location>
    <ligand>
        <name>pyridoxal 5'-phosphate</name>
        <dbReference type="ChEBI" id="CHEBI:597326"/>
    </ligand>
</feature>
<dbReference type="PANTHER" id="PTHR11986:SF79">
    <property type="entry name" value="ACETYLORNITHINE AMINOTRANSFERASE, MITOCHONDRIAL"/>
    <property type="match status" value="1"/>
</dbReference>
<dbReference type="GO" id="GO:0030170">
    <property type="term" value="F:pyridoxal phosphate binding"/>
    <property type="evidence" value="ECO:0007669"/>
    <property type="project" value="InterPro"/>
</dbReference>
<evidence type="ECO:0000256" key="1">
    <source>
        <dbReference type="ARBA" id="ARBA00022576"/>
    </source>
</evidence>
<comment type="similarity">
    <text evidence="5">Belongs to the class-III pyridoxal-phosphate-dependent aminotransferase family. ArgD subfamily.</text>
</comment>
<dbReference type="RefSeq" id="WP_083067530.1">
    <property type="nucleotide sequence ID" value="NZ_NBTM02000001.1"/>
</dbReference>
<comment type="caution">
    <text evidence="6">The sequence shown here is derived from an EMBL/GenBank/DDBJ whole genome shotgun (WGS) entry which is preliminary data.</text>
</comment>
<comment type="catalytic activity">
    <reaction evidence="5">
        <text>N(2)-acetyl-L-ornithine + 2-oxoglutarate = N-acetyl-L-glutamate 5-semialdehyde + L-glutamate</text>
        <dbReference type="Rhea" id="RHEA:18049"/>
        <dbReference type="ChEBI" id="CHEBI:16810"/>
        <dbReference type="ChEBI" id="CHEBI:29123"/>
        <dbReference type="ChEBI" id="CHEBI:29985"/>
        <dbReference type="ChEBI" id="CHEBI:57805"/>
        <dbReference type="EC" id="2.6.1.11"/>
    </reaction>
</comment>
<keyword evidence="2 5" id="KW-0028">Amino-acid biosynthesis</keyword>
<dbReference type="NCBIfam" id="TIGR00707">
    <property type="entry name" value="argD"/>
    <property type="match status" value="1"/>
</dbReference>
<feature type="binding site" evidence="5">
    <location>
        <position position="286"/>
    </location>
    <ligand>
        <name>pyridoxal 5'-phosphate</name>
        <dbReference type="ChEBI" id="CHEBI:597326"/>
    </ligand>
</feature>
<dbReference type="InterPro" id="IPR015424">
    <property type="entry name" value="PyrdxlP-dep_Trfase"/>
</dbReference>
<dbReference type="GO" id="GO:0005737">
    <property type="term" value="C:cytoplasm"/>
    <property type="evidence" value="ECO:0007669"/>
    <property type="project" value="UniProtKB-SubCell"/>
</dbReference>
<keyword evidence="4 5" id="KW-0663">Pyridoxal phosphate</keyword>
<comment type="pathway">
    <text evidence="5">Amino-acid biosynthesis; L-arginine biosynthesis; N(2)-acetyl-L-ornithine from L-glutamate: step 4/4.</text>
</comment>
<name>A0A2J9PL92_9LACT</name>